<evidence type="ECO:0000256" key="17">
    <source>
        <dbReference type="ARBA" id="ARBA00036234"/>
    </source>
</evidence>
<dbReference type="InParanoid" id="A0A4W6E7V3"/>
<comment type="catalytic activity">
    <reaction evidence="23">
        <text>an alpha-L-Fuc-(1-&gt;2)-beta-D-Gal-(1-&gt;4)-beta-D-GlcNAc derivative + GDP-beta-L-fucose = an alpha-L-Fuc-(1-&gt;2)-beta-D-Gal-(1-&gt;4)-[alpha-L-Fuc-(1-&gt;3)]-beta-D-GlcNAc derivative + GDP + H(+)</text>
        <dbReference type="Rhea" id="RHEA:77191"/>
        <dbReference type="ChEBI" id="CHEBI:15378"/>
        <dbReference type="ChEBI" id="CHEBI:57273"/>
        <dbReference type="ChEBI" id="CHEBI:58189"/>
        <dbReference type="ChEBI" id="CHEBI:133510"/>
        <dbReference type="ChEBI" id="CHEBI:195560"/>
    </reaction>
    <physiologicalReaction direction="left-to-right" evidence="23">
        <dbReference type="Rhea" id="RHEA:77192"/>
    </physiologicalReaction>
</comment>
<comment type="pathway">
    <text evidence="2">Glycolipid biosynthesis.</text>
</comment>
<keyword evidence="8" id="KW-0735">Signal-anchor</keyword>
<dbReference type="GO" id="GO:0017083">
    <property type="term" value="F:4-galactosyl-N-acetylglucosaminide 3-alpha-L-fucosyltransferase activity"/>
    <property type="evidence" value="ECO:0007669"/>
    <property type="project" value="UniProtKB-EC"/>
</dbReference>
<comment type="catalytic activity">
    <reaction evidence="19">
        <text>an N-acetyl-alpha-neuraminyl-(2-&gt;3)-beta-D-galactosyl-(1-&gt;4)-N-acetyl-beta-D-glucosaminyl derivative + GDP-beta-L-fucose = an alpha-Neu5Ac-(2-&gt;3)-beta-D-Gal-(1-&gt;4)-[alpha-L-Fuc-(1-&gt;3)]-beta-D-GlcNAc derivative + GDP + H(+)</text>
        <dbReference type="Rhea" id="RHEA:56076"/>
        <dbReference type="ChEBI" id="CHEBI:15378"/>
        <dbReference type="ChEBI" id="CHEBI:57273"/>
        <dbReference type="ChEBI" id="CHEBI:58189"/>
        <dbReference type="ChEBI" id="CHEBI:136545"/>
        <dbReference type="ChEBI" id="CHEBI:139509"/>
    </reaction>
    <physiologicalReaction direction="left-to-right" evidence="19">
        <dbReference type="Rhea" id="RHEA:56077"/>
    </physiologicalReaction>
</comment>
<organism evidence="27 28">
    <name type="scientific">Lates calcarifer</name>
    <name type="common">Barramundi</name>
    <name type="synonym">Holocentrus calcarifer</name>
    <dbReference type="NCBI Taxonomy" id="8187"/>
    <lineage>
        <taxon>Eukaryota</taxon>
        <taxon>Metazoa</taxon>
        <taxon>Chordata</taxon>
        <taxon>Craniata</taxon>
        <taxon>Vertebrata</taxon>
        <taxon>Euteleostomi</taxon>
        <taxon>Actinopterygii</taxon>
        <taxon>Neopterygii</taxon>
        <taxon>Teleostei</taxon>
        <taxon>Neoteleostei</taxon>
        <taxon>Acanthomorphata</taxon>
        <taxon>Carangaria</taxon>
        <taxon>Carangaria incertae sedis</taxon>
        <taxon>Centropomidae</taxon>
        <taxon>Lates</taxon>
    </lineage>
</organism>
<evidence type="ECO:0000256" key="23">
    <source>
        <dbReference type="ARBA" id="ARBA00043838"/>
    </source>
</evidence>
<comment type="catalytic activity">
    <reaction evidence="15">
        <text>a beta-D-galactosyl-(1-&gt;4)-N-acetyl-beta-D-glucosaminyl derivative + GDP-beta-L-fucose = a beta-D-galactosyl-(1-&gt;4)-[alpha-L-fucosyl-(1-&gt;3)]-N-acetyl-beta-D-glucosaminyl derivative + GDP + H(+)</text>
        <dbReference type="Rhea" id="RHEA:14257"/>
        <dbReference type="ChEBI" id="CHEBI:15378"/>
        <dbReference type="ChEBI" id="CHEBI:57273"/>
        <dbReference type="ChEBI" id="CHEBI:58189"/>
        <dbReference type="ChEBI" id="CHEBI:133507"/>
        <dbReference type="ChEBI" id="CHEBI:137941"/>
        <dbReference type="EC" id="2.4.1.152"/>
    </reaction>
    <physiologicalReaction direction="left-to-right" evidence="15">
        <dbReference type="Rhea" id="RHEA:14258"/>
    </physiologicalReaction>
</comment>
<evidence type="ECO:0000256" key="4">
    <source>
        <dbReference type="ARBA" id="ARBA00011738"/>
    </source>
</evidence>
<feature type="domain" description="Fucosyltransferase C-terminal" evidence="25">
    <location>
        <begin position="208"/>
        <end position="381"/>
    </location>
</feature>
<feature type="domain" description="Fucosyltransferase N-terminal" evidence="26">
    <location>
        <begin position="91"/>
        <end position="193"/>
    </location>
</feature>
<keyword evidence="13" id="KW-1015">Disulfide bond</keyword>
<evidence type="ECO:0000256" key="8">
    <source>
        <dbReference type="ARBA" id="ARBA00022968"/>
    </source>
</evidence>
<reference evidence="28" key="1">
    <citation type="submission" date="2015-09" db="EMBL/GenBank/DDBJ databases">
        <authorList>
            <person name="Sai Rama Sridatta P."/>
        </authorList>
    </citation>
    <scope>NUCLEOTIDE SEQUENCE [LARGE SCALE GENOMIC DNA]</scope>
</reference>
<evidence type="ECO:0000256" key="15">
    <source>
        <dbReference type="ARBA" id="ARBA00029329"/>
    </source>
</evidence>
<dbReference type="RefSeq" id="XP_018541133.1">
    <property type="nucleotide sequence ID" value="XM_018685617.2"/>
</dbReference>
<dbReference type="PANTHER" id="PTHR11929:SF10">
    <property type="entry name" value="4-GALACTOSYL-N-ACETYLGLUCOSAMINIDE 3-ALPHA-L-FUCOSYLTRANSFERASE 9"/>
    <property type="match status" value="1"/>
</dbReference>
<keyword evidence="6 24" id="KW-0808">Transferase</keyword>
<gene>
    <name evidence="27" type="primary">FUT9</name>
    <name evidence="29" type="synonym">LOC108889252</name>
</gene>
<dbReference type="GeneID" id="108889252"/>
<dbReference type="UniPathway" id="UPA00378"/>
<keyword evidence="12 24" id="KW-0472">Membrane</keyword>
<dbReference type="GeneTree" id="ENSGT00940000155095"/>
<evidence type="ECO:0000256" key="12">
    <source>
        <dbReference type="ARBA" id="ARBA00023136"/>
    </source>
</evidence>
<evidence type="ECO:0000259" key="26">
    <source>
        <dbReference type="Pfam" id="PF17039"/>
    </source>
</evidence>
<keyword evidence="11" id="KW-0443">Lipid metabolism</keyword>
<keyword evidence="9 24" id="KW-1133">Transmembrane helix</keyword>
<reference evidence="27" key="3">
    <citation type="submission" date="2025-05" db="UniProtKB">
        <authorList>
            <consortium name="Ensembl"/>
        </authorList>
    </citation>
    <scope>IDENTIFICATION</scope>
</reference>
<evidence type="ECO:0000256" key="9">
    <source>
        <dbReference type="ARBA" id="ARBA00022989"/>
    </source>
</evidence>
<dbReference type="AlphaFoldDB" id="A0A4W6E7V3"/>
<evidence type="ECO:0000256" key="1">
    <source>
        <dbReference type="ARBA" id="ARBA00004922"/>
    </source>
</evidence>
<dbReference type="OrthoDB" id="427096at2759"/>
<comment type="similarity">
    <text evidence="3 24">Belongs to the glycosyltransferase 10 family.</text>
</comment>
<evidence type="ECO:0000256" key="7">
    <source>
        <dbReference type="ARBA" id="ARBA00022692"/>
    </source>
</evidence>
<keyword evidence="10 24" id="KW-0333">Golgi apparatus</keyword>
<keyword evidence="5 24" id="KW-0328">Glycosyltransferase</keyword>
<comment type="catalytic activity">
    <reaction evidence="17">
        <text>an alpha-Neu5Ac-(2-&gt;3)-beta-D-Gal-(1-&gt;4)-beta-D-GlcNAc-(1-&gt;3)-beta-D-Gal-(1-&gt;4)-beta-D-GlcNAc derivative + GDP-beta-L-fucose = an alpha-Neu5Ac-(2-&gt;3)-beta-D-Gal-(1-&gt;4)-beta-D-GlcNAc-(1-&gt;3)-beta-D-Gal-(1-&gt;4)-[alpha-L-Fuc-(1-&gt;3)]-beta-D-GlcNAc derivative + GDP + H(+)</text>
        <dbReference type="Rhea" id="RHEA:68044"/>
        <dbReference type="ChEBI" id="CHEBI:15378"/>
        <dbReference type="ChEBI" id="CHEBI:57273"/>
        <dbReference type="ChEBI" id="CHEBI:58189"/>
        <dbReference type="ChEBI" id="CHEBI:145343"/>
        <dbReference type="ChEBI" id="CHEBI:176900"/>
    </reaction>
    <physiologicalReaction direction="left-to-right" evidence="17">
        <dbReference type="Rhea" id="RHEA:68045"/>
    </physiologicalReaction>
</comment>
<comment type="catalytic activity">
    <reaction evidence="20">
        <text>a neolactoside nLc4Cer + GDP-beta-L-fucose = a neolactoside III(3)-alpha-Fuc-nLc4Cer + GDP + H(+)</text>
        <dbReference type="Rhea" id="RHEA:48376"/>
        <dbReference type="ChEBI" id="CHEBI:15378"/>
        <dbReference type="ChEBI" id="CHEBI:57273"/>
        <dbReference type="ChEBI" id="CHEBI:58189"/>
        <dbReference type="ChEBI" id="CHEBI:90376"/>
        <dbReference type="ChEBI" id="CHEBI:90379"/>
    </reaction>
    <physiologicalReaction direction="left-to-right" evidence="20">
        <dbReference type="Rhea" id="RHEA:48377"/>
    </physiologicalReaction>
</comment>
<evidence type="ECO:0000256" key="16">
    <source>
        <dbReference type="ARBA" id="ARBA00036053"/>
    </source>
</evidence>
<dbReference type="InterPro" id="IPR001503">
    <property type="entry name" value="Glyco_trans_10"/>
</dbReference>
<comment type="subunit">
    <text evidence="4">Homodimer.</text>
</comment>
<dbReference type="FunFam" id="3.40.50.11660:FF:000001">
    <property type="entry name" value="alpha-(1,3)-fucosyltransferase 9"/>
    <property type="match status" value="1"/>
</dbReference>
<evidence type="ECO:0000313" key="27">
    <source>
        <dbReference type="Ensembl" id="ENSLCAP00010033324.1"/>
    </source>
</evidence>
<comment type="catalytic activity">
    <reaction evidence="22">
        <text>beta-D-Gal-(1-&gt;4)-beta-D-GlcNAc-(1-&gt;3)-beta-D-Gal-(1-&gt;4)-D-Glc + GDP-beta-L-fucose = beta-D-Gal-(1-&gt;4)-[alpha-L-Fuc-(1-&gt;3)]-beta-D-GlcNAc-(1-&gt;3)-beta-D-Gal-(1-&gt;4)-D-Glc + GDP + H(+)</text>
        <dbReference type="Rhea" id="RHEA:77187"/>
        <dbReference type="ChEBI" id="CHEBI:15378"/>
        <dbReference type="ChEBI" id="CHEBI:57273"/>
        <dbReference type="ChEBI" id="CHEBI:58189"/>
        <dbReference type="ChEBI" id="CHEBI:60239"/>
        <dbReference type="ChEBI" id="CHEBI:61352"/>
    </reaction>
    <physiologicalReaction direction="left-to-right" evidence="22">
        <dbReference type="Rhea" id="RHEA:77188"/>
    </physiologicalReaction>
</comment>
<dbReference type="Gene3D" id="3.40.50.11660">
    <property type="entry name" value="Glycosyl transferase family 10, C-terminal domain"/>
    <property type="match status" value="1"/>
</dbReference>
<dbReference type="EC" id="2.4.1.-" evidence="24"/>
<accession>A0A4W6E7V3</accession>
<keyword evidence="28" id="KW-1185">Reference proteome</keyword>
<dbReference type="InterPro" id="IPR038577">
    <property type="entry name" value="GT10-like_C_sf"/>
</dbReference>
<dbReference type="Pfam" id="PF17039">
    <property type="entry name" value="Glyco_tran_10_N"/>
    <property type="match status" value="1"/>
</dbReference>
<dbReference type="PANTHER" id="PTHR11929">
    <property type="entry name" value="ALPHA- 1,3 -FUCOSYLTRANSFERASE"/>
    <property type="match status" value="1"/>
</dbReference>
<dbReference type="InterPro" id="IPR055270">
    <property type="entry name" value="Glyco_tran_10_C"/>
</dbReference>
<evidence type="ECO:0000256" key="14">
    <source>
        <dbReference type="ARBA" id="ARBA00023180"/>
    </source>
</evidence>
<dbReference type="Pfam" id="PF00852">
    <property type="entry name" value="Glyco_transf_10"/>
    <property type="match status" value="1"/>
</dbReference>
<dbReference type="GO" id="GO:0032580">
    <property type="term" value="C:Golgi cisterna membrane"/>
    <property type="evidence" value="ECO:0007669"/>
    <property type="project" value="UniProtKB-SubCell"/>
</dbReference>
<dbReference type="InterPro" id="IPR031481">
    <property type="entry name" value="Glyco_tran_10_N"/>
</dbReference>
<evidence type="ECO:0000256" key="21">
    <source>
        <dbReference type="ARBA" id="ARBA00037848"/>
    </source>
</evidence>
<evidence type="ECO:0000256" key="10">
    <source>
        <dbReference type="ARBA" id="ARBA00023034"/>
    </source>
</evidence>
<comment type="subcellular location">
    <subcellularLocation>
        <location evidence="24">Golgi apparatus</location>
        <location evidence="24">Golgi stack membrane</location>
        <topology evidence="24">Single-pass type II membrane protein</topology>
    </subcellularLocation>
    <subcellularLocation>
        <location evidence="21">Golgi apparatus</location>
        <location evidence="21">trans-Golgi network membrane</location>
        <topology evidence="21">Single-pass type II membrane protein</topology>
    </subcellularLocation>
</comment>
<evidence type="ECO:0000256" key="18">
    <source>
        <dbReference type="ARBA" id="ARBA00036295"/>
    </source>
</evidence>
<evidence type="ECO:0000259" key="25">
    <source>
        <dbReference type="Pfam" id="PF00852"/>
    </source>
</evidence>
<dbReference type="SUPFAM" id="SSF53756">
    <property type="entry name" value="UDP-Glycosyltransferase/glycogen phosphorylase"/>
    <property type="match status" value="1"/>
</dbReference>
<evidence type="ECO:0000256" key="3">
    <source>
        <dbReference type="ARBA" id="ARBA00008919"/>
    </source>
</evidence>
<name>A0A4W6E7V3_LATCA</name>
<evidence type="ECO:0000256" key="24">
    <source>
        <dbReference type="RuleBase" id="RU003832"/>
    </source>
</evidence>
<dbReference type="KEGG" id="lcf:108889252"/>
<evidence type="ECO:0000256" key="6">
    <source>
        <dbReference type="ARBA" id="ARBA00022679"/>
    </source>
</evidence>
<evidence type="ECO:0000256" key="13">
    <source>
        <dbReference type="ARBA" id="ARBA00023157"/>
    </source>
</evidence>
<dbReference type="Proteomes" id="UP000694890">
    <property type="component" value="Linkage group LG18"/>
</dbReference>
<comment type="pathway">
    <text evidence="1">Protein modification; protein glycosylation.</text>
</comment>
<evidence type="ECO:0000256" key="20">
    <source>
        <dbReference type="ARBA" id="ARBA00036757"/>
    </source>
</evidence>
<evidence type="ECO:0000313" key="29">
    <source>
        <dbReference type="RefSeq" id="XP_018541133.1"/>
    </source>
</evidence>
<evidence type="ECO:0000256" key="11">
    <source>
        <dbReference type="ARBA" id="ARBA00023098"/>
    </source>
</evidence>
<evidence type="ECO:0000256" key="19">
    <source>
        <dbReference type="ARBA" id="ARBA00036481"/>
    </source>
</evidence>
<evidence type="ECO:0000256" key="22">
    <source>
        <dbReference type="ARBA" id="ARBA00043828"/>
    </source>
</evidence>
<protein>
    <recommendedName>
        <fullName evidence="24">Fucosyltransferase</fullName>
        <ecNumber evidence="24">2.4.1.-</ecNumber>
    </recommendedName>
</protein>
<comment type="catalytic activity">
    <reaction evidence="18">
        <text>alpha-N-glycoloylneuraminosyl-(2-&gt;3)-beta-D-galactosyl-(1-&gt;4)-N-acetyl-beta-D-glucosaminyl-(1-&gt;3)-beta-D-galactosyl-(1-&gt;4)-N-acetyl-beta-D-glucosaminyl-(1-&gt;3)-beta-D-galactosyl-(1-&gt;4)-beta-D-glucosyl-(1&lt;-&gt;1')-ceramide + GDP-beta-L-fucose = alpha-N-glycoloylneuraminosyl-(2-&gt;3)-beta-D-galactosyl-(1-&gt;4)-N-acetyl-beta-D-glucosaminyl-(1-&gt;3)-beta-D-galactosyl-(1-&gt;4)-[alpha-L-fucosyl-(1-&gt;3)]-N-acetyl-beta-D-glucosaminyl-(1-&gt;3)-beta-D-galactosyl-(1-&gt;4)-beta-D-glucosyl-(1&lt;-&gt;1')-ceramide + GDP + H(+)</text>
        <dbReference type="Rhea" id="RHEA:48388"/>
        <dbReference type="ChEBI" id="CHEBI:15378"/>
        <dbReference type="ChEBI" id="CHEBI:57273"/>
        <dbReference type="ChEBI" id="CHEBI:58189"/>
        <dbReference type="ChEBI" id="CHEBI:90383"/>
        <dbReference type="ChEBI" id="CHEBI:90384"/>
    </reaction>
    <physiologicalReaction direction="left-to-right" evidence="18">
        <dbReference type="Rhea" id="RHEA:48389"/>
    </physiologicalReaction>
</comment>
<keyword evidence="7 24" id="KW-0812">Transmembrane</keyword>
<feature type="transmembrane region" description="Helical" evidence="24">
    <location>
        <begin position="12"/>
        <end position="32"/>
    </location>
</feature>
<keyword evidence="14" id="KW-0325">Glycoprotein</keyword>
<dbReference type="Ensembl" id="ENSLCAT00010034115.1">
    <property type="protein sequence ID" value="ENSLCAP00010033324.1"/>
    <property type="gene ID" value="ENSLCAG00010015665.1"/>
</dbReference>
<evidence type="ECO:0000313" key="28">
    <source>
        <dbReference type="Proteomes" id="UP000314980"/>
    </source>
</evidence>
<dbReference type="GO" id="GO:0006629">
    <property type="term" value="P:lipid metabolic process"/>
    <property type="evidence" value="ECO:0007669"/>
    <property type="project" value="UniProtKB-KW"/>
</dbReference>
<evidence type="ECO:0000256" key="5">
    <source>
        <dbReference type="ARBA" id="ARBA00022676"/>
    </source>
</evidence>
<evidence type="ECO:0000256" key="2">
    <source>
        <dbReference type="ARBA" id="ARBA00004934"/>
    </source>
</evidence>
<comment type="catalytic activity">
    <reaction evidence="16">
        <text>alpha-D-galactosyl-(1-&gt;3)-beta-D-galactosyl-(1-&gt;4)-N-acetyl-beta-D-glucosaminyl-(1-&gt;3)-beta-D-galactosyl-(1-&gt;4)-beta-D-glucosyl-(1&lt;-&gt;1')-ceramide + GDP-beta-L-fucose = a neolactoside IV(3)-alpha-Gal,III(3)-alpha-Fuc-nLc4Cer + GDP + H(+)</text>
        <dbReference type="Rhea" id="RHEA:48380"/>
        <dbReference type="ChEBI" id="CHEBI:15378"/>
        <dbReference type="ChEBI" id="CHEBI:57273"/>
        <dbReference type="ChEBI" id="CHEBI:58189"/>
        <dbReference type="ChEBI" id="CHEBI:90380"/>
        <dbReference type="ChEBI" id="CHEBI:90381"/>
    </reaction>
    <physiologicalReaction direction="left-to-right" evidence="16">
        <dbReference type="Rhea" id="RHEA:48381"/>
    </physiologicalReaction>
</comment>
<dbReference type="STRING" id="8187.ENSLCAP00010033324"/>
<proteinExistence type="inferred from homology"/>
<dbReference type="Proteomes" id="UP000314980">
    <property type="component" value="Unassembled WGS sequence"/>
</dbReference>
<sequence>MSSSGGQKTSLRQFSLCCIMVACCLVLFFIYYKPDIKLPTLGIYKTCPTVICAKTAQDQDSTSNCSSEQHLNTPQSDTKKTQVAAVDAEPDTVLLIWMWPFGFKYDLSCSIFNITRCHLTDNRSLYNKSHGVLFHHRDIQGTGLPKEPRPWFQKWVWSNMESPANSAPIPAVDNVFNLTCNYRLDSSIPVPYGYLVRITSEDEKFKLPKKNKLVCWVVSNWKTQYKRVQYYNELKNHINIQAFGNAFGQHLSDQDYTDIVSSCKFYLSFENSVYKDYITEKLYSPMKLGSVPIVLGPPRQNYEDHIPPDSFIHVSDFSTPKELAERLFYLDQNHTEYMKYFNWKNRYKVQMSWFGKEHACKTCSYLQKNRGYQTIHGLNKWYWG</sequence>
<reference evidence="29" key="2">
    <citation type="submission" date="2025-04" db="UniProtKB">
        <authorList>
            <consortium name="RefSeq"/>
        </authorList>
    </citation>
    <scope>IDENTIFICATION</scope>
    <source>
        <tissue evidence="29">Brain</tissue>
    </source>
</reference>